<dbReference type="PANTHER" id="PTHR33673:SF3">
    <property type="entry name" value="SUPPRESSOR SRP40-LIKE PROTEIN"/>
    <property type="match status" value="1"/>
</dbReference>
<evidence type="ECO:0000256" key="1">
    <source>
        <dbReference type="SAM" id="MobiDB-lite"/>
    </source>
</evidence>
<evidence type="ECO:0000313" key="2">
    <source>
        <dbReference type="EMBL" id="WOH13441.1"/>
    </source>
</evidence>
<feature type="region of interest" description="Disordered" evidence="1">
    <location>
        <begin position="222"/>
        <end position="256"/>
    </location>
</feature>
<dbReference type="PANTHER" id="PTHR33673">
    <property type="entry name" value="SUPPRESSOR SRP40-LIKE PROTEIN"/>
    <property type="match status" value="1"/>
</dbReference>
<feature type="region of interest" description="Disordered" evidence="1">
    <location>
        <begin position="1"/>
        <end position="158"/>
    </location>
</feature>
<keyword evidence="3" id="KW-1185">Reference proteome</keyword>
<gene>
    <name evidence="2" type="ORF">DCAR_0832951</name>
</gene>
<reference evidence="2" key="1">
    <citation type="journal article" date="2016" name="Nat. Genet.">
        <title>A high-quality carrot genome assembly provides new insights into carotenoid accumulation and asterid genome evolution.</title>
        <authorList>
            <person name="Iorizzo M."/>
            <person name="Ellison S."/>
            <person name="Senalik D."/>
            <person name="Zeng P."/>
            <person name="Satapoomin P."/>
            <person name="Huang J."/>
            <person name="Bowman M."/>
            <person name="Iovene M."/>
            <person name="Sanseverino W."/>
            <person name="Cavagnaro P."/>
            <person name="Yildiz M."/>
            <person name="Macko-Podgorni A."/>
            <person name="Moranska E."/>
            <person name="Grzebelus E."/>
            <person name="Grzebelus D."/>
            <person name="Ashrafi H."/>
            <person name="Zheng Z."/>
            <person name="Cheng S."/>
            <person name="Spooner D."/>
            <person name="Van Deynze A."/>
            <person name="Simon P."/>
        </authorList>
    </citation>
    <scope>NUCLEOTIDE SEQUENCE</scope>
    <source>
        <tissue evidence="2">Leaf</tissue>
    </source>
</reference>
<accession>A0AAF0XVZ1</accession>
<name>A0AAF0XVZ1_DAUCS</name>
<feature type="region of interest" description="Disordered" evidence="1">
    <location>
        <begin position="268"/>
        <end position="317"/>
    </location>
</feature>
<dbReference type="Proteomes" id="UP000077755">
    <property type="component" value="Chromosome 8"/>
</dbReference>
<proteinExistence type="predicted"/>
<sequence length="317" mass="34982">MASKHGSPIKNETNSVNEDDVFSPLISIEDSDHESEIEVGVDISMDENSPCSSKNTRDSAKNSRSSHHTSPSSSESSSNLFQMDTKMFNETSTIPDDSPKSEGDCQSPNKKEISDRISDISSKSQEFDNASPIDNNSLVSHPPDKLTSQTMSEVQLPPRQVMERHADYDPNRIPASVFGNRPSSAMEWSVTSNDSLFSLNFGSNSFSRDQFLMSGEMFDEDNRKSGELYDSGELNKPGEANRSGLPPLSPIGKLRKIRTMDADKKIIDVDKKPSMDEDINDHFEKRKCELDGNGNSSMTNRPSDASATSSQSFAFPM</sequence>
<protein>
    <submittedName>
        <fullName evidence="2">Uncharacterized protein</fullName>
    </submittedName>
</protein>
<evidence type="ECO:0000313" key="3">
    <source>
        <dbReference type="Proteomes" id="UP000077755"/>
    </source>
</evidence>
<feature type="compositionally biased region" description="Low complexity" evidence="1">
    <location>
        <begin position="68"/>
        <end position="78"/>
    </location>
</feature>
<feature type="compositionally biased region" description="Acidic residues" evidence="1">
    <location>
        <begin position="29"/>
        <end position="39"/>
    </location>
</feature>
<dbReference type="AlphaFoldDB" id="A0AAF0XVZ1"/>
<feature type="compositionally biased region" description="Polar residues" evidence="1">
    <location>
        <begin position="293"/>
        <end position="317"/>
    </location>
</feature>
<dbReference type="EMBL" id="CP093350">
    <property type="protein sequence ID" value="WOH13441.1"/>
    <property type="molecule type" value="Genomic_DNA"/>
</dbReference>
<organism evidence="2 3">
    <name type="scientific">Daucus carota subsp. sativus</name>
    <name type="common">Carrot</name>
    <dbReference type="NCBI Taxonomy" id="79200"/>
    <lineage>
        <taxon>Eukaryota</taxon>
        <taxon>Viridiplantae</taxon>
        <taxon>Streptophyta</taxon>
        <taxon>Embryophyta</taxon>
        <taxon>Tracheophyta</taxon>
        <taxon>Spermatophyta</taxon>
        <taxon>Magnoliopsida</taxon>
        <taxon>eudicotyledons</taxon>
        <taxon>Gunneridae</taxon>
        <taxon>Pentapetalae</taxon>
        <taxon>asterids</taxon>
        <taxon>campanulids</taxon>
        <taxon>Apiales</taxon>
        <taxon>Apiaceae</taxon>
        <taxon>Apioideae</taxon>
        <taxon>Scandiceae</taxon>
        <taxon>Daucinae</taxon>
        <taxon>Daucus</taxon>
        <taxon>Daucus sect. Daucus</taxon>
    </lineage>
</organism>
<feature type="compositionally biased region" description="Basic and acidic residues" evidence="1">
    <location>
        <begin position="268"/>
        <end position="290"/>
    </location>
</feature>
<reference evidence="2" key="2">
    <citation type="submission" date="2022-03" db="EMBL/GenBank/DDBJ databases">
        <title>Draft title - Genomic analysis of global carrot germplasm unveils the trajectory of domestication and the origin of high carotenoid orange carrot.</title>
        <authorList>
            <person name="Iorizzo M."/>
            <person name="Ellison S."/>
            <person name="Senalik D."/>
            <person name="Macko-Podgorni A."/>
            <person name="Grzebelus D."/>
            <person name="Bostan H."/>
            <person name="Rolling W."/>
            <person name="Curaba J."/>
            <person name="Simon P."/>
        </authorList>
    </citation>
    <scope>NUCLEOTIDE SEQUENCE</scope>
    <source>
        <tissue evidence="2">Leaf</tissue>
    </source>
</reference>
<feature type="compositionally biased region" description="Basic and acidic residues" evidence="1">
    <location>
        <begin position="97"/>
        <end position="118"/>
    </location>
</feature>